<dbReference type="OrthoDB" id="3029913at2759"/>
<dbReference type="Proteomes" id="UP000736672">
    <property type="component" value="Unassembled WGS sequence"/>
</dbReference>
<sequence length="854" mass="94722">MDPPYRYLTVRHEERLINGTLPDLLPGEAVFRSHSQPSLQGGAHTINVSQELDATPAPKEDRRRVKEVGTESSRDFEVVAPHYSLPASNLDFVSPTPGHGTLPKTLPHVVLKDPDFPWKWAASRTSTTSKGDEQKGRIPWVALITFTVEELQVDPTTLESITKFSGVEANENLGFSFPVARIGDMKSSMRDNDSVTNLMMSPDAREVKDNTAAICIPGELFGQLFADENGVCQVDQFQYLSHVRKVATDGMTSSVDGESGLFSIIVSHRTGPLDTTVPVPMFAHLVSIENLENLDMTKVKPHVLMTSLYSWSYTSLPAGSSNEMTALRIFDKSGLQLLHSTPTQGTLHSKGAGRRTSMGDVIAKRQQDGYTLVRYRTVTGELTAAIYRGPLVPTPVEYNVKPQNNLGSDLQILDPDLSLMDLSYSSAWQLGKSLGLGDAAFTAALSRIRALIQSKAVDGGKKDVDRHLGAYKSRDDAMAGIGRLVSGLGDIDDDLHAKQSMAPSKNHWKRDPVPEVMFEKGAPYKSHEVPNNTDFQQVYNWVLDKLHLAHIPAHYLIPDASYLPPESLRFFYIDENWTRAMVDGALSLGNNWVGELDRDYARTALKNSIDACLATPREKLGYCQQMPKYGFLLRSQVLVQFPDLKVKATFARENITGEDESMPKAPILVQRMLESDIVLCLFDQTPPELESIELTLPPHQQTVAVGEDITPSELRVAFRKTLATQKPSTEWPSRQDAIARETYSAPSCPVFDWPSRTLRATEYARRAFEHQRDTETKTPGFFEEAAPTSALLALQLNESPYTLKIAVKREDDPQKDASNKSITEVQRNRNEPWPYGALSLSELPSAPAPPILPD</sequence>
<organism evidence="2 3">
    <name type="scientific">Fusarium solani</name>
    <name type="common">Filamentous fungus</name>
    <dbReference type="NCBI Taxonomy" id="169388"/>
    <lineage>
        <taxon>Eukaryota</taxon>
        <taxon>Fungi</taxon>
        <taxon>Dikarya</taxon>
        <taxon>Ascomycota</taxon>
        <taxon>Pezizomycotina</taxon>
        <taxon>Sordariomycetes</taxon>
        <taxon>Hypocreomycetidae</taxon>
        <taxon>Hypocreales</taxon>
        <taxon>Nectriaceae</taxon>
        <taxon>Fusarium</taxon>
        <taxon>Fusarium solani species complex</taxon>
    </lineage>
</organism>
<evidence type="ECO:0000313" key="3">
    <source>
        <dbReference type="Proteomes" id="UP000736672"/>
    </source>
</evidence>
<accession>A0A9P9GJC8</accession>
<protein>
    <submittedName>
        <fullName evidence="2">Uncharacterized protein</fullName>
    </submittedName>
</protein>
<feature type="region of interest" description="Disordered" evidence="1">
    <location>
        <begin position="809"/>
        <end position="854"/>
    </location>
</feature>
<evidence type="ECO:0000313" key="2">
    <source>
        <dbReference type="EMBL" id="KAH7239630.1"/>
    </source>
</evidence>
<reference evidence="2" key="1">
    <citation type="journal article" date="2021" name="Nat. Commun.">
        <title>Genetic determinants of endophytism in the Arabidopsis root mycobiome.</title>
        <authorList>
            <person name="Mesny F."/>
            <person name="Miyauchi S."/>
            <person name="Thiergart T."/>
            <person name="Pickel B."/>
            <person name="Atanasova L."/>
            <person name="Karlsson M."/>
            <person name="Huettel B."/>
            <person name="Barry K.W."/>
            <person name="Haridas S."/>
            <person name="Chen C."/>
            <person name="Bauer D."/>
            <person name="Andreopoulos W."/>
            <person name="Pangilinan J."/>
            <person name="LaButti K."/>
            <person name="Riley R."/>
            <person name="Lipzen A."/>
            <person name="Clum A."/>
            <person name="Drula E."/>
            <person name="Henrissat B."/>
            <person name="Kohler A."/>
            <person name="Grigoriev I.V."/>
            <person name="Martin F.M."/>
            <person name="Hacquard S."/>
        </authorList>
    </citation>
    <scope>NUCLEOTIDE SEQUENCE</scope>
    <source>
        <strain evidence="2">FSSC 5 MPI-SDFR-AT-0091</strain>
    </source>
</reference>
<dbReference type="AlphaFoldDB" id="A0A9P9GJC8"/>
<feature type="region of interest" description="Disordered" evidence="1">
    <location>
        <begin position="35"/>
        <end position="71"/>
    </location>
</feature>
<feature type="compositionally biased region" description="Basic and acidic residues" evidence="1">
    <location>
        <begin position="58"/>
        <end position="71"/>
    </location>
</feature>
<gene>
    <name evidence="2" type="ORF">B0J15DRAFT_406003</name>
</gene>
<name>A0A9P9GJC8_FUSSL</name>
<proteinExistence type="predicted"/>
<evidence type="ECO:0000256" key="1">
    <source>
        <dbReference type="SAM" id="MobiDB-lite"/>
    </source>
</evidence>
<feature type="compositionally biased region" description="Basic and acidic residues" evidence="1">
    <location>
        <begin position="809"/>
        <end position="818"/>
    </location>
</feature>
<comment type="caution">
    <text evidence="2">The sequence shown here is derived from an EMBL/GenBank/DDBJ whole genome shotgun (WGS) entry which is preliminary data.</text>
</comment>
<dbReference type="EMBL" id="JAGTJS010000021">
    <property type="protein sequence ID" value="KAH7239630.1"/>
    <property type="molecule type" value="Genomic_DNA"/>
</dbReference>
<keyword evidence="3" id="KW-1185">Reference proteome</keyword>